<dbReference type="RefSeq" id="WP_271052312.1">
    <property type="nucleotide sequence ID" value="NZ_JAQIIO010000001.1"/>
</dbReference>
<sequence>MRAFLALIFSLLAAPAIALSCMPYNAVQAFLDADEAAAPYLIVLGRLTFDDEKRPKVDWSKQDEVRPDNRFAAKLVGRSLTGRGFEMPFHEDITVNVQCTGPWCGGLTRNETYLTFLEMRDDGYFLETGPCGGFAFEDPDPEMLTRIKACFRGERCDPDLPRR</sequence>
<gene>
    <name evidence="2" type="ORF">O2N63_01515</name>
</gene>
<evidence type="ECO:0000313" key="2">
    <source>
        <dbReference type="EMBL" id="MDA5092763.1"/>
    </source>
</evidence>
<evidence type="ECO:0000313" key="3">
    <source>
        <dbReference type="Proteomes" id="UP001528040"/>
    </source>
</evidence>
<keyword evidence="1" id="KW-0732">Signal</keyword>
<proteinExistence type="predicted"/>
<reference evidence="2 3" key="1">
    <citation type="submission" date="2023-01" db="EMBL/GenBank/DDBJ databases">
        <authorList>
            <person name="Yoon J.-W."/>
        </authorList>
    </citation>
    <scope>NUCLEOTIDE SEQUENCE [LARGE SCALE GENOMIC DNA]</scope>
    <source>
        <strain evidence="2 3">KMU-50</strain>
    </source>
</reference>
<evidence type="ECO:0000256" key="1">
    <source>
        <dbReference type="SAM" id="SignalP"/>
    </source>
</evidence>
<comment type="caution">
    <text evidence="2">The sequence shown here is derived from an EMBL/GenBank/DDBJ whole genome shotgun (WGS) entry which is preliminary data.</text>
</comment>
<feature type="signal peptide" evidence="1">
    <location>
        <begin position="1"/>
        <end position="18"/>
    </location>
</feature>
<organism evidence="2 3">
    <name type="scientific">Aliiroseovarius salicola</name>
    <dbReference type="NCBI Taxonomy" id="3009082"/>
    <lineage>
        <taxon>Bacteria</taxon>
        <taxon>Pseudomonadati</taxon>
        <taxon>Pseudomonadota</taxon>
        <taxon>Alphaproteobacteria</taxon>
        <taxon>Rhodobacterales</taxon>
        <taxon>Paracoccaceae</taxon>
        <taxon>Aliiroseovarius</taxon>
    </lineage>
</organism>
<dbReference type="Proteomes" id="UP001528040">
    <property type="component" value="Unassembled WGS sequence"/>
</dbReference>
<feature type="chain" id="PRO_5045328209" evidence="1">
    <location>
        <begin position="19"/>
        <end position="163"/>
    </location>
</feature>
<name>A0ABT4VZ06_9RHOB</name>
<dbReference type="PROSITE" id="PS51257">
    <property type="entry name" value="PROKAR_LIPOPROTEIN"/>
    <property type="match status" value="1"/>
</dbReference>
<dbReference type="EMBL" id="JAQIIO010000001">
    <property type="protein sequence ID" value="MDA5092763.1"/>
    <property type="molecule type" value="Genomic_DNA"/>
</dbReference>
<keyword evidence="3" id="KW-1185">Reference proteome</keyword>
<accession>A0ABT4VZ06</accession>
<protein>
    <submittedName>
        <fullName evidence="2">Uncharacterized protein</fullName>
    </submittedName>
</protein>